<accession>A0A8J6AQD0</accession>
<proteinExistence type="predicted"/>
<evidence type="ECO:0000313" key="2">
    <source>
        <dbReference type="Proteomes" id="UP000717585"/>
    </source>
</evidence>
<sequence>MADSLAVFHIFSQSSPLSTSGHSHIISSPIARSASARSGPSPLSADDGDGLTFAATDTILFHSALDCHFPVFLLMAGFPAMHFPILEDIVSIDWKNGTAVVKWLKYNETTVEPISAVKHLEVVKRKARKARRSLDKY</sequence>
<name>A0A8J6AQD0_9EUKA</name>
<gene>
    <name evidence="1" type="ORF">J8273_7643</name>
</gene>
<keyword evidence="2" id="KW-1185">Reference proteome</keyword>
<organism evidence="1 2">
    <name type="scientific">Carpediemonas membranifera</name>
    <dbReference type="NCBI Taxonomy" id="201153"/>
    <lineage>
        <taxon>Eukaryota</taxon>
        <taxon>Metamonada</taxon>
        <taxon>Carpediemonas-like organisms</taxon>
        <taxon>Carpediemonas</taxon>
    </lineage>
</organism>
<evidence type="ECO:0000313" key="1">
    <source>
        <dbReference type="EMBL" id="KAG9391276.1"/>
    </source>
</evidence>
<protein>
    <submittedName>
        <fullName evidence="1">Uncharacterized protein</fullName>
    </submittedName>
</protein>
<dbReference type="AlphaFoldDB" id="A0A8J6AQD0"/>
<dbReference type="Proteomes" id="UP000717585">
    <property type="component" value="Unassembled WGS sequence"/>
</dbReference>
<reference evidence="1" key="1">
    <citation type="submission" date="2021-05" db="EMBL/GenBank/DDBJ databases">
        <title>A free-living protist that lacks canonical eukaryotic 1 DNA replication and segregation systems.</title>
        <authorList>
            <person name="Salas-Leiva D.E."/>
            <person name="Tromer E.C."/>
            <person name="Curtis B.A."/>
            <person name="Jerlstrom-Hultqvist J."/>
            <person name="Kolisko M."/>
            <person name="Yi Z."/>
            <person name="Salas-Leiva J.S."/>
            <person name="Gallot-Lavallee L."/>
            <person name="Kops G.J.P.L."/>
            <person name="Archibald J.M."/>
            <person name="Simpson A.G.B."/>
            <person name="Roger A.J."/>
        </authorList>
    </citation>
    <scope>NUCLEOTIDE SEQUENCE</scope>
    <source>
        <strain evidence="1">BICM</strain>
    </source>
</reference>
<dbReference type="EMBL" id="JAHDYR010000061">
    <property type="protein sequence ID" value="KAG9391276.1"/>
    <property type="molecule type" value="Genomic_DNA"/>
</dbReference>
<comment type="caution">
    <text evidence="1">The sequence shown here is derived from an EMBL/GenBank/DDBJ whole genome shotgun (WGS) entry which is preliminary data.</text>
</comment>